<evidence type="ECO:0008006" key="4">
    <source>
        <dbReference type="Google" id="ProtNLM"/>
    </source>
</evidence>
<keyword evidence="1" id="KW-1133">Transmembrane helix</keyword>
<evidence type="ECO:0000256" key="1">
    <source>
        <dbReference type="SAM" id="Phobius"/>
    </source>
</evidence>
<feature type="transmembrane region" description="Helical" evidence="1">
    <location>
        <begin position="24"/>
        <end position="40"/>
    </location>
</feature>
<name>A0A0D0RS38_PSEFL</name>
<dbReference type="RefSeq" id="WP_043048428.1">
    <property type="nucleotide sequence ID" value="NZ_JXCQ01000014.1"/>
</dbReference>
<gene>
    <name evidence="2" type="ORF">PFLU3_22080</name>
</gene>
<dbReference type="EMBL" id="JXCQ01000014">
    <property type="protein sequence ID" value="KIR22327.1"/>
    <property type="molecule type" value="Genomic_DNA"/>
</dbReference>
<comment type="caution">
    <text evidence="2">The sequence shown here is derived from an EMBL/GenBank/DDBJ whole genome shotgun (WGS) entry which is preliminary data.</text>
</comment>
<accession>A0A0D0RS38</accession>
<protein>
    <recommendedName>
        <fullName evidence="4">VanZ-like domain-containing protein</fullName>
    </recommendedName>
</protein>
<dbReference type="PATRIC" id="fig|294.125.peg.2261"/>
<proteinExistence type="predicted"/>
<evidence type="ECO:0000313" key="3">
    <source>
        <dbReference type="Proteomes" id="UP000032210"/>
    </source>
</evidence>
<keyword evidence="1" id="KW-0472">Membrane</keyword>
<organism evidence="2 3">
    <name type="scientific">Pseudomonas fluorescens</name>
    <dbReference type="NCBI Taxonomy" id="294"/>
    <lineage>
        <taxon>Bacteria</taxon>
        <taxon>Pseudomonadati</taxon>
        <taxon>Pseudomonadota</taxon>
        <taxon>Gammaproteobacteria</taxon>
        <taxon>Pseudomonadales</taxon>
        <taxon>Pseudomonadaceae</taxon>
        <taxon>Pseudomonas</taxon>
    </lineage>
</organism>
<evidence type="ECO:0000313" key="2">
    <source>
        <dbReference type="EMBL" id="KIR22327.1"/>
    </source>
</evidence>
<dbReference type="Proteomes" id="UP000032210">
    <property type="component" value="Unassembled WGS sequence"/>
</dbReference>
<sequence length="105" mass="11532">MDASTLQSLKLGIISATGLSRDALHIYVGLALLIAASCITRKSLGAFSSWLVVLAGASLIELFDLMDDKASLGYWRWGASLHDIANTLFWPTVLVLAYRFRLIKF</sequence>
<dbReference type="AlphaFoldDB" id="A0A0D0RS38"/>
<feature type="transmembrane region" description="Helical" evidence="1">
    <location>
        <begin position="47"/>
        <end position="65"/>
    </location>
</feature>
<reference evidence="2 3" key="1">
    <citation type="submission" date="2015-01" db="EMBL/GenBank/DDBJ databases">
        <title>Genome sequence of the beneficial rhizobacterium Pseudomonas fluorescens 2-79.</title>
        <authorList>
            <person name="Thuermer A."/>
            <person name="Daniel R."/>
        </authorList>
    </citation>
    <scope>NUCLEOTIDE SEQUENCE [LARGE SCALE GENOMIC DNA]</scope>
    <source>
        <strain evidence="2 3">2-79</strain>
    </source>
</reference>
<keyword evidence="1" id="KW-0812">Transmembrane</keyword>
<feature type="transmembrane region" description="Helical" evidence="1">
    <location>
        <begin position="77"/>
        <end position="98"/>
    </location>
</feature>